<proteinExistence type="predicted"/>
<dbReference type="SUPFAM" id="SSF52540">
    <property type="entry name" value="P-loop containing nucleoside triphosphate hydrolases"/>
    <property type="match status" value="1"/>
</dbReference>
<evidence type="ECO:0000313" key="2">
    <source>
        <dbReference type="EMBL" id="CDM27597.1"/>
    </source>
</evidence>
<name>W6QDB8_PENRF</name>
<evidence type="ECO:0000313" key="3">
    <source>
        <dbReference type="Proteomes" id="UP000030686"/>
    </source>
</evidence>
<dbReference type="GO" id="GO:0016887">
    <property type="term" value="F:ATP hydrolysis activity"/>
    <property type="evidence" value="ECO:0007669"/>
    <property type="project" value="InterPro"/>
</dbReference>
<sequence length="229" mass="25717">MLMEGCEREKEKMRGDGVDAQKLSEADLLVACPTVCCFSFKEKMFLECVVSALRDVVWSPKLFDCLKIPSEIKTILLLLAKTCLGMIPAVPFDDVIDRKGQGFNILLKYIGKASIRLRLPNLTCASGLPGVGKTFTVKVTSEYFKLPLYSISVGELVVNHGDSNALEIQLETVFKIAKYFNAVLLLDEADAFMEQCTSYHDTYNRLVTIFLRKLEYYQGILFLTSNRGI</sequence>
<accession>W6QDB8</accession>
<evidence type="ECO:0000259" key="1">
    <source>
        <dbReference type="Pfam" id="PF00004"/>
    </source>
</evidence>
<gene>
    <name evidence="2" type="ORF">PROQFM164_S01g001408</name>
</gene>
<dbReference type="EMBL" id="HG792015">
    <property type="protein sequence ID" value="CDM27597.1"/>
    <property type="molecule type" value="Genomic_DNA"/>
</dbReference>
<keyword evidence="3" id="KW-1185">Reference proteome</keyword>
<dbReference type="Gene3D" id="3.40.50.300">
    <property type="entry name" value="P-loop containing nucleotide triphosphate hydrolases"/>
    <property type="match status" value="1"/>
</dbReference>
<dbReference type="PANTHER" id="PTHR46411:SF3">
    <property type="entry name" value="AAA+ ATPASE DOMAIN-CONTAINING PROTEIN"/>
    <property type="match status" value="1"/>
</dbReference>
<feature type="domain" description="ATPase AAA-type core" evidence="1">
    <location>
        <begin position="125"/>
        <end position="226"/>
    </location>
</feature>
<dbReference type="InterPro" id="IPR027417">
    <property type="entry name" value="P-loop_NTPase"/>
</dbReference>
<dbReference type="STRING" id="1365484.W6QDB8"/>
<organism evidence="2 3">
    <name type="scientific">Penicillium roqueforti (strain FM164)</name>
    <dbReference type="NCBI Taxonomy" id="1365484"/>
    <lineage>
        <taxon>Eukaryota</taxon>
        <taxon>Fungi</taxon>
        <taxon>Dikarya</taxon>
        <taxon>Ascomycota</taxon>
        <taxon>Pezizomycotina</taxon>
        <taxon>Eurotiomycetes</taxon>
        <taxon>Eurotiomycetidae</taxon>
        <taxon>Eurotiales</taxon>
        <taxon>Aspergillaceae</taxon>
        <taxon>Penicillium</taxon>
    </lineage>
</organism>
<protein>
    <submittedName>
        <fullName evidence="2">ATPase, AAA-type, core</fullName>
    </submittedName>
</protein>
<reference evidence="2" key="1">
    <citation type="journal article" date="2014" name="Nat. Commun.">
        <title>Multiple recent horizontal transfers of a large genomic region in cheese making fungi.</title>
        <authorList>
            <person name="Cheeseman K."/>
            <person name="Ropars J."/>
            <person name="Renault P."/>
            <person name="Dupont J."/>
            <person name="Gouzy J."/>
            <person name="Branca A."/>
            <person name="Abraham A.L."/>
            <person name="Ceppi M."/>
            <person name="Conseiller E."/>
            <person name="Debuchy R."/>
            <person name="Malagnac F."/>
            <person name="Goarin A."/>
            <person name="Silar P."/>
            <person name="Lacoste S."/>
            <person name="Sallet E."/>
            <person name="Bensimon A."/>
            <person name="Giraud T."/>
            <person name="Brygoo Y."/>
        </authorList>
    </citation>
    <scope>NUCLEOTIDE SEQUENCE [LARGE SCALE GENOMIC DNA]</scope>
    <source>
        <strain evidence="2">FM164</strain>
    </source>
</reference>
<dbReference type="Pfam" id="PF00004">
    <property type="entry name" value="AAA"/>
    <property type="match status" value="1"/>
</dbReference>
<dbReference type="GO" id="GO:0005524">
    <property type="term" value="F:ATP binding"/>
    <property type="evidence" value="ECO:0007669"/>
    <property type="project" value="InterPro"/>
</dbReference>
<dbReference type="InterPro" id="IPR003959">
    <property type="entry name" value="ATPase_AAA_core"/>
</dbReference>
<dbReference type="PANTHER" id="PTHR46411">
    <property type="entry name" value="FAMILY ATPASE, PUTATIVE-RELATED"/>
    <property type="match status" value="1"/>
</dbReference>
<dbReference type="AlphaFoldDB" id="W6QDB8"/>
<dbReference type="OrthoDB" id="10042665at2759"/>
<dbReference type="Proteomes" id="UP000030686">
    <property type="component" value="Unassembled WGS sequence"/>
</dbReference>